<feature type="compositionally biased region" description="Basic residues" evidence="1">
    <location>
        <begin position="17"/>
        <end position="38"/>
    </location>
</feature>
<feature type="non-terminal residue" evidence="2">
    <location>
        <position position="1"/>
    </location>
</feature>
<reference evidence="2" key="1">
    <citation type="submission" date="2020-02" db="EMBL/GenBank/DDBJ databases">
        <authorList>
            <person name="Meier V. D."/>
        </authorList>
    </citation>
    <scope>NUCLEOTIDE SEQUENCE</scope>
    <source>
        <strain evidence="2">AVDCRST_MAG31</strain>
    </source>
</reference>
<accession>A0A6J4T1N9</accession>
<proteinExistence type="predicted"/>
<feature type="non-terminal residue" evidence="2">
    <location>
        <position position="56"/>
    </location>
</feature>
<dbReference type="EMBL" id="CADCWA010000062">
    <property type="protein sequence ID" value="CAA9511688.1"/>
    <property type="molecule type" value="Genomic_DNA"/>
</dbReference>
<gene>
    <name evidence="2" type="ORF">AVDCRST_MAG31-932</name>
</gene>
<sequence>ARRGPCGQGAGRSLRQLQRRGRGTRLRPRPGQGRRVHLRPRDPGGAGVRAGRAGQV</sequence>
<dbReference type="AlphaFoldDB" id="A0A6J4T1N9"/>
<evidence type="ECO:0000313" key="2">
    <source>
        <dbReference type="EMBL" id="CAA9511688.1"/>
    </source>
</evidence>
<organism evidence="2">
    <name type="scientific">uncultured Sphingomonas sp</name>
    <dbReference type="NCBI Taxonomy" id="158754"/>
    <lineage>
        <taxon>Bacteria</taxon>
        <taxon>Pseudomonadati</taxon>
        <taxon>Pseudomonadota</taxon>
        <taxon>Alphaproteobacteria</taxon>
        <taxon>Sphingomonadales</taxon>
        <taxon>Sphingomonadaceae</taxon>
        <taxon>Sphingomonas</taxon>
        <taxon>environmental samples</taxon>
    </lineage>
</organism>
<name>A0A6J4T1N9_9SPHN</name>
<feature type="region of interest" description="Disordered" evidence="1">
    <location>
        <begin position="1"/>
        <end position="56"/>
    </location>
</feature>
<evidence type="ECO:0000256" key="1">
    <source>
        <dbReference type="SAM" id="MobiDB-lite"/>
    </source>
</evidence>
<protein>
    <submittedName>
        <fullName evidence="2">Transcription antitermination protein NusG</fullName>
    </submittedName>
</protein>
<feature type="compositionally biased region" description="Gly residues" evidence="1">
    <location>
        <begin position="1"/>
        <end position="10"/>
    </location>
</feature>